<gene>
    <name evidence="8" type="ORF">SAMN02745190_00434</name>
</gene>
<dbReference type="GO" id="GO:0030694">
    <property type="term" value="C:bacterial-type flagellum basal body, rod"/>
    <property type="evidence" value="ECO:0007669"/>
    <property type="project" value="InterPro"/>
</dbReference>
<evidence type="ECO:0000256" key="1">
    <source>
        <dbReference type="ARBA" id="ARBA00004117"/>
    </source>
</evidence>
<feature type="domain" description="Flagellar basal body rod protein N-terminal" evidence="7">
    <location>
        <begin position="15"/>
        <end position="41"/>
    </location>
</feature>
<evidence type="ECO:0000313" key="9">
    <source>
        <dbReference type="Proteomes" id="UP000184404"/>
    </source>
</evidence>
<comment type="function">
    <text evidence="5 6">Structural component of flagellum, the bacterial motility apparatus. Part of the rod structure of flagellar basal body.</text>
</comment>
<comment type="similarity">
    <text evidence="2 6">Belongs to the flagella basal body rod proteins family.</text>
</comment>
<proteinExistence type="inferred from homology"/>
<evidence type="ECO:0000256" key="2">
    <source>
        <dbReference type="ARBA" id="ARBA00009677"/>
    </source>
</evidence>
<dbReference type="Proteomes" id="UP000184404">
    <property type="component" value="Unassembled WGS sequence"/>
</dbReference>
<evidence type="ECO:0000313" key="8">
    <source>
        <dbReference type="EMBL" id="SHE42072.1"/>
    </source>
</evidence>
<keyword evidence="4 6" id="KW-0975">Bacterial flagellum</keyword>
<protein>
    <recommendedName>
        <fullName evidence="3 6">Flagellar basal body rod protein FlgB</fullName>
    </recommendedName>
</protein>
<dbReference type="GO" id="GO:0071978">
    <property type="term" value="P:bacterial-type flagellum-dependent swarming motility"/>
    <property type="evidence" value="ECO:0007669"/>
    <property type="project" value="TreeGrafter"/>
</dbReference>
<evidence type="ECO:0000256" key="6">
    <source>
        <dbReference type="PIRNR" id="PIRNR002889"/>
    </source>
</evidence>
<dbReference type="PANTHER" id="PTHR30435:SF12">
    <property type="entry name" value="FLAGELLAR BASAL BODY ROD PROTEIN FLGB"/>
    <property type="match status" value="1"/>
</dbReference>
<keyword evidence="8" id="KW-0282">Flagellum</keyword>
<keyword evidence="8" id="KW-0969">Cilium</keyword>
<dbReference type="AlphaFoldDB" id="A0A1M4TC41"/>
<dbReference type="PANTHER" id="PTHR30435">
    <property type="entry name" value="FLAGELLAR PROTEIN"/>
    <property type="match status" value="1"/>
</dbReference>
<accession>A0A1M4TC41</accession>
<evidence type="ECO:0000256" key="3">
    <source>
        <dbReference type="ARBA" id="ARBA00014376"/>
    </source>
</evidence>
<evidence type="ECO:0000259" key="7">
    <source>
        <dbReference type="Pfam" id="PF00460"/>
    </source>
</evidence>
<dbReference type="Pfam" id="PF00460">
    <property type="entry name" value="Flg_bb_rod"/>
    <property type="match status" value="1"/>
</dbReference>
<dbReference type="RefSeq" id="WP_072934528.1">
    <property type="nucleotide sequence ID" value="NZ_FQUG01000002.1"/>
</dbReference>
<keyword evidence="8" id="KW-0966">Cell projection</keyword>
<comment type="subcellular location">
    <subcellularLocation>
        <location evidence="1 6">Bacterial flagellum basal body</location>
    </subcellularLocation>
</comment>
<dbReference type="PIRSF" id="PIRSF002889">
    <property type="entry name" value="Rod_FlgB"/>
    <property type="match status" value="1"/>
</dbReference>
<comment type="subunit">
    <text evidence="6">The basal body constitutes a major portion of the flagellar organelle and consists of a number of rings mounted on a central rod.</text>
</comment>
<evidence type="ECO:0000256" key="5">
    <source>
        <dbReference type="ARBA" id="ARBA00024934"/>
    </source>
</evidence>
<sequence length="142" mass="16188">MLEQIMQGGGMDYMQRGVNAANMRHEVIAHNIANVNTPQFKRSEVEFEKMLAKELYGDRDKEGKLQLVRTRDNHLPIGHLPFRAQAKEVVDNTTIMRTDRNNVDIDIEMASLAKNQIYYNALMTEIGSYISRVKTSITSTEG</sequence>
<dbReference type="InterPro" id="IPR006300">
    <property type="entry name" value="FlgB"/>
</dbReference>
<keyword evidence="9" id="KW-1185">Reference proteome</keyword>
<evidence type="ECO:0000256" key="4">
    <source>
        <dbReference type="ARBA" id="ARBA00023143"/>
    </source>
</evidence>
<dbReference type="OrthoDB" id="9792068at2"/>
<dbReference type="EMBL" id="FQUG01000002">
    <property type="protein sequence ID" value="SHE42072.1"/>
    <property type="molecule type" value="Genomic_DNA"/>
</dbReference>
<dbReference type="NCBIfam" id="TIGR01396">
    <property type="entry name" value="FlgB"/>
    <property type="match status" value="1"/>
</dbReference>
<dbReference type="InterPro" id="IPR001444">
    <property type="entry name" value="Flag_bb_rod_N"/>
</dbReference>
<name>A0A1M4TC41_9FIRM</name>
<organism evidence="8 9">
    <name type="scientific">Schwartzia succinivorans DSM 10502</name>
    <dbReference type="NCBI Taxonomy" id="1123243"/>
    <lineage>
        <taxon>Bacteria</taxon>
        <taxon>Bacillati</taxon>
        <taxon>Bacillota</taxon>
        <taxon>Negativicutes</taxon>
        <taxon>Selenomonadales</taxon>
        <taxon>Selenomonadaceae</taxon>
        <taxon>Schwartzia</taxon>
    </lineage>
</organism>
<dbReference type="STRING" id="1123243.SAMN02745190_00434"/>
<reference evidence="8 9" key="1">
    <citation type="submission" date="2016-11" db="EMBL/GenBank/DDBJ databases">
        <authorList>
            <person name="Jaros S."/>
            <person name="Januszkiewicz K."/>
            <person name="Wedrychowicz H."/>
        </authorList>
    </citation>
    <scope>NUCLEOTIDE SEQUENCE [LARGE SCALE GENOMIC DNA]</scope>
    <source>
        <strain evidence="8 9">DSM 10502</strain>
    </source>
</reference>